<reference evidence="2" key="1">
    <citation type="submission" date="2016-10" db="EMBL/GenBank/DDBJ databases">
        <authorList>
            <person name="Varghese N."/>
            <person name="Submissions S."/>
        </authorList>
    </citation>
    <scope>NUCLEOTIDE SEQUENCE [LARGE SCALE GENOMIC DNA]</scope>
    <source>
        <strain evidence="2">BL36</strain>
    </source>
</reference>
<organism evidence="1 2">
    <name type="scientific">Methylobacterium pseudosasicola</name>
    <dbReference type="NCBI Taxonomy" id="582667"/>
    <lineage>
        <taxon>Bacteria</taxon>
        <taxon>Pseudomonadati</taxon>
        <taxon>Pseudomonadota</taxon>
        <taxon>Alphaproteobacteria</taxon>
        <taxon>Hyphomicrobiales</taxon>
        <taxon>Methylobacteriaceae</taxon>
        <taxon>Methylobacterium</taxon>
    </lineage>
</organism>
<dbReference type="OrthoDB" id="9828683at2"/>
<gene>
    <name evidence="1" type="ORF">SAMN05192568_100385</name>
</gene>
<accession>A0A1I4GL68</accession>
<evidence type="ECO:0000313" key="2">
    <source>
        <dbReference type="Proteomes" id="UP000199048"/>
    </source>
</evidence>
<evidence type="ECO:0000313" key="1">
    <source>
        <dbReference type="EMBL" id="SFL30798.1"/>
    </source>
</evidence>
<sequence>MAFVSLISEMPDSFSIEADGDGAHVVLVPVAYCDVTDRLVQVESRLTYTQATLPRLNIASFHEFSFTILVVSLSDDAPTYETQDRTYARLYLPDGCRPLIMPIVSACLKALVAHVRPTVIYRVTKSRNPPEKALRKDVLLTRTLEDEGYAVIETGTDLWGRRFWVLSRALTV</sequence>
<proteinExistence type="predicted"/>
<name>A0A1I4GL68_9HYPH</name>
<keyword evidence="2" id="KW-1185">Reference proteome</keyword>
<dbReference type="STRING" id="582667.SAMN05192568_100385"/>
<dbReference type="AlphaFoldDB" id="A0A1I4GL68"/>
<dbReference type="EMBL" id="FOTK01000003">
    <property type="protein sequence ID" value="SFL30798.1"/>
    <property type="molecule type" value="Genomic_DNA"/>
</dbReference>
<protein>
    <submittedName>
        <fullName evidence="1">Uncharacterized protein</fullName>
    </submittedName>
</protein>
<dbReference type="RefSeq" id="WP_092037508.1">
    <property type="nucleotide sequence ID" value="NZ_FOTK01000003.1"/>
</dbReference>
<dbReference type="Proteomes" id="UP000199048">
    <property type="component" value="Unassembled WGS sequence"/>
</dbReference>